<organism evidence="9 10">
    <name type="scientific">Oxalobacter aliiformigenes</name>
    <dbReference type="NCBI Taxonomy" id="2946593"/>
    <lineage>
        <taxon>Bacteria</taxon>
        <taxon>Pseudomonadati</taxon>
        <taxon>Pseudomonadota</taxon>
        <taxon>Betaproteobacteria</taxon>
        <taxon>Burkholderiales</taxon>
        <taxon>Oxalobacteraceae</taxon>
        <taxon>Oxalobacter</taxon>
    </lineage>
</organism>
<keyword evidence="6 7" id="KW-0472">Membrane</keyword>
<dbReference type="PROSITE" id="PS50928">
    <property type="entry name" value="ABC_TM1"/>
    <property type="match status" value="1"/>
</dbReference>
<evidence type="ECO:0000256" key="1">
    <source>
        <dbReference type="ARBA" id="ARBA00004651"/>
    </source>
</evidence>
<keyword evidence="10" id="KW-1185">Reference proteome</keyword>
<dbReference type="RefSeq" id="WP_269264028.1">
    <property type="nucleotide sequence ID" value="NZ_CP098248.1"/>
</dbReference>
<dbReference type="CDD" id="cd06261">
    <property type="entry name" value="TM_PBP2"/>
    <property type="match status" value="1"/>
</dbReference>
<dbReference type="InterPro" id="IPR035906">
    <property type="entry name" value="MetI-like_sf"/>
</dbReference>
<proteinExistence type="inferred from homology"/>
<comment type="similarity">
    <text evidence="7">Belongs to the binding-protein-dependent transport system permease family.</text>
</comment>
<feature type="domain" description="ABC transmembrane type-1" evidence="8">
    <location>
        <begin position="56"/>
        <end position="236"/>
    </location>
</feature>
<protein>
    <submittedName>
        <fullName evidence="9">ABC transporter permease</fullName>
    </submittedName>
</protein>
<evidence type="ECO:0000256" key="6">
    <source>
        <dbReference type="ARBA" id="ARBA00023136"/>
    </source>
</evidence>
<dbReference type="PANTHER" id="PTHR30151:SF0">
    <property type="entry name" value="ABC TRANSPORTER PERMEASE PROTEIN MJ0413-RELATED"/>
    <property type="match status" value="1"/>
</dbReference>
<sequence>MKFLSVLVQRIVLAGLFLFGWYLVSARVPAFVLPGPDAVFRAFLSLLSSSTFWKDVLDTARRVILGFVLAAVVGSVLGVVFGSSKALATFFAPVISVLNSVSSAIWAIFAIIWFGISDASTITVVFMASMPIIFTNVWEGTKSVDRQYIELAKSFRMNWFQIARKIYVPTILPAFFSAARLAFGFGWRVSLVAETIGAGSGIGYRLRIAADMIQSAEVFAWAFLMVVFMLVIESGVIHPMEKWLFRWRPTS</sequence>
<dbReference type="Proteomes" id="UP001164794">
    <property type="component" value="Chromosome"/>
</dbReference>
<evidence type="ECO:0000256" key="7">
    <source>
        <dbReference type="RuleBase" id="RU363032"/>
    </source>
</evidence>
<feature type="transmembrane region" description="Helical" evidence="7">
    <location>
        <begin position="63"/>
        <end position="83"/>
    </location>
</feature>
<dbReference type="EMBL" id="CP098248">
    <property type="protein sequence ID" value="WAV96549.1"/>
    <property type="molecule type" value="Genomic_DNA"/>
</dbReference>
<keyword evidence="5 7" id="KW-1133">Transmembrane helix</keyword>
<evidence type="ECO:0000313" key="10">
    <source>
        <dbReference type="Proteomes" id="UP001164794"/>
    </source>
</evidence>
<feature type="transmembrane region" description="Helical" evidence="7">
    <location>
        <begin position="90"/>
        <end position="116"/>
    </location>
</feature>
<dbReference type="InterPro" id="IPR000515">
    <property type="entry name" value="MetI-like"/>
</dbReference>
<keyword evidence="4 7" id="KW-0812">Transmembrane</keyword>
<dbReference type="SUPFAM" id="SSF161098">
    <property type="entry name" value="MetI-like"/>
    <property type="match status" value="1"/>
</dbReference>
<dbReference type="PANTHER" id="PTHR30151">
    <property type="entry name" value="ALKANE SULFONATE ABC TRANSPORTER-RELATED, MEMBRANE SUBUNIT"/>
    <property type="match status" value="1"/>
</dbReference>
<comment type="subcellular location">
    <subcellularLocation>
        <location evidence="1 7">Cell membrane</location>
        <topology evidence="1 7">Multi-pass membrane protein</topology>
    </subcellularLocation>
</comment>
<feature type="transmembrane region" description="Helical" evidence="7">
    <location>
        <begin position="162"/>
        <end position="179"/>
    </location>
</feature>
<keyword evidence="2 7" id="KW-0813">Transport</keyword>
<evidence type="ECO:0000256" key="4">
    <source>
        <dbReference type="ARBA" id="ARBA00022692"/>
    </source>
</evidence>
<keyword evidence="3" id="KW-1003">Cell membrane</keyword>
<reference evidence="9" key="1">
    <citation type="journal article" date="2022" name="Front. Microbiol.">
        <title>New perspectives on an old grouping: The genomic and phenotypic variability of Oxalobacter formigenes and the implications for calcium oxalate stone prevention.</title>
        <authorList>
            <person name="Chmiel J.A."/>
            <person name="Carr C."/>
            <person name="Stuivenberg G.A."/>
            <person name="Venema R."/>
            <person name="Chanyi R.M."/>
            <person name="Al K.F."/>
            <person name="Giguere D."/>
            <person name="Say H."/>
            <person name="Akouris P.P."/>
            <person name="Dominguez Romero S.A."/>
            <person name="Kwong A."/>
            <person name="Tai V."/>
            <person name="Koval S.F."/>
            <person name="Razvi H."/>
            <person name="Bjazevic J."/>
            <person name="Burton J.P."/>
        </authorList>
    </citation>
    <scope>NUCLEOTIDE SEQUENCE</scope>
    <source>
        <strain evidence="9">HOxNP-1</strain>
    </source>
</reference>
<gene>
    <name evidence="9" type="ORF">NB645_06880</name>
</gene>
<evidence type="ECO:0000256" key="5">
    <source>
        <dbReference type="ARBA" id="ARBA00022989"/>
    </source>
</evidence>
<feature type="transmembrane region" description="Helical" evidence="7">
    <location>
        <begin position="218"/>
        <end position="237"/>
    </location>
</feature>
<evidence type="ECO:0000256" key="2">
    <source>
        <dbReference type="ARBA" id="ARBA00022448"/>
    </source>
</evidence>
<evidence type="ECO:0000259" key="8">
    <source>
        <dbReference type="PROSITE" id="PS50928"/>
    </source>
</evidence>
<dbReference type="Pfam" id="PF00528">
    <property type="entry name" value="BPD_transp_1"/>
    <property type="match status" value="1"/>
</dbReference>
<evidence type="ECO:0000256" key="3">
    <source>
        <dbReference type="ARBA" id="ARBA00022475"/>
    </source>
</evidence>
<name>A0ABY7JFZ1_9BURK</name>
<evidence type="ECO:0000313" key="9">
    <source>
        <dbReference type="EMBL" id="WAV96549.1"/>
    </source>
</evidence>
<dbReference type="Gene3D" id="1.10.3720.10">
    <property type="entry name" value="MetI-like"/>
    <property type="match status" value="1"/>
</dbReference>
<accession>A0ABY7JFZ1</accession>
<feature type="transmembrane region" description="Helical" evidence="7">
    <location>
        <begin position="122"/>
        <end position="141"/>
    </location>
</feature>